<dbReference type="EMBL" id="JBBWWR010000011">
    <property type="protein sequence ID" value="KAK8959646.1"/>
    <property type="molecule type" value="Genomic_DNA"/>
</dbReference>
<sequence length="168" mass="19067">MVTRIKLGGANGGCQILKSKLVEYLVIIDGNFEGILGRPHQLADVAFLPPILEGARERLFEAFSRRRFDVIHCRRSSMCHRGDLSSYLRGGLKVLLSSEQFLNLLWLMEIAQLSELYLAGELQAFCIVLKLSAKKSTWRKNRRWNNSVNTVELLSGNEYFRGSLPVLL</sequence>
<organism evidence="1 2">
    <name type="scientific">Platanthera guangdongensis</name>
    <dbReference type="NCBI Taxonomy" id="2320717"/>
    <lineage>
        <taxon>Eukaryota</taxon>
        <taxon>Viridiplantae</taxon>
        <taxon>Streptophyta</taxon>
        <taxon>Embryophyta</taxon>
        <taxon>Tracheophyta</taxon>
        <taxon>Spermatophyta</taxon>
        <taxon>Magnoliopsida</taxon>
        <taxon>Liliopsida</taxon>
        <taxon>Asparagales</taxon>
        <taxon>Orchidaceae</taxon>
        <taxon>Orchidoideae</taxon>
        <taxon>Orchideae</taxon>
        <taxon>Orchidinae</taxon>
        <taxon>Platanthera</taxon>
    </lineage>
</organism>
<dbReference type="Proteomes" id="UP001412067">
    <property type="component" value="Unassembled WGS sequence"/>
</dbReference>
<protein>
    <submittedName>
        <fullName evidence="1">Uncharacterized protein</fullName>
    </submittedName>
</protein>
<gene>
    <name evidence="1" type="ORF">KSP40_PGU006084</name>
</gene>
<reference evidence="1 2" key="1">
    <citation type="journal article" date="2022" name="Nat. Plants">
        <title>Genomes of leafy and leafless Platanthera orchids illuminate the evolution of mycoheterotrophy.</title>
        <authorList>
            <person name="Li M.H."/>
            <person name="Liu K.W."/>
            <person name="Li Z."/>
            <person name="Lu H.C."/>
            <person name="Ye Q.L."/>
            <person name="Zhang D."/>
            <person name="Wang J.Y."/>
            <person name="Li Y.F."/>
            <person name="Zhong Z.M."/>
            <person name="Liu X."/>
            <person name="Yu X."/>
            <person name="Liu D.K."/>
            <person name="Tu X.D."/>
            <person name="Liu B."/>
            <person name="Hao Y."/>
            <person name="Liao X.Y."/>
            <person name="Jiang Y.T."/>
            <person name="Sun W.H."/>
            <person name="Chen J."/>
            <person name="Chen Y.Q."/>
            <person name="Ai Y."/>
            <person name="Zhai J.W."/>
            <person name="Wu S.S."/>
            <person name="Zhou Z."/>
            <person name="Hsiao Y.Y."/>
            <person name="Wu W.L."/>
            <person name="Chen Y.Y."/>
            <person name="Lin Y.F."/>
            <person name="Hsu J.L."/>
            <person name="Li C.Y."/>
            <person name="Wang Z.W."/>
            <person name="Zhao X."/>
            <person name="Zhong W.Y."/>
            <person name="Ma X.K."/>
            <person name="Ma L."/>
            <person name="Huang J."/>
            <person name="Chen G.Z."/>
            <person name="Huang M.Z."/>
            <person name="Huang L."/>
            <person name="Peng D.H."/>
            <person name="Luo Y.B."/>
            <person name="Zou S.Q."/>
            <person name="Chen S.P."/>
            <person name="Lan S."/>
            <person name="Tsai W.C."/>
            <person name="Van de Peer Y."/>
            <person name="Liu Z.J."/>
        </authorList>
    </citation>
    <scope>NUCLEOTIDE SEQUENCE [LARGE SCALE GENOMIC DNA]</scope>
    <source>
        <strain evidence="1">Lor288</strain>
    </source>
</reference>
<comment type="caution">
    <text evidence="1">The sequence shown here is derived from an EMBL/GenBank/DDBJ whole genome shotgun (WGS) entry which is preliminary data.</text>
</comment>
<evidence type="ECO:0000313" key="2">
    <source>
        <dbReference type="Proteomes" id="UP001412067"/>
    </source>
</evidence>
<proteinExistence type="predicted"/>
<name>A0ABR2M7M6_9ASPA</name>
<evidence type="ECO:0000313" key="1">
    <source>
        <dbReference type="EMBL" id="KAK8959646.1"/>
    </source>
</evidence>
<keyword evidence="2" id="KW-1185">Reference proteome</keyword>
<accession>A0ABR2M7M6</accession>